<keyword evidence="6" id="KW-0297">G-protein coupled receptor</keyword>
<dbReference type="InterPro" id="IPR000725">
    <property type="entry name" value="Olfact_rcpt"/>
</dbReference>
<feature type="transmembrane region" description="Helical" evidence="7">
    <location>
        <begin position="710"/>
        <end position="732"/>
    </location>
</feature>
<keyword evidence="2 6" id="KW-0812">Transmembrane</keyword>
<evidence type="ECO:0000256" key="5">
    <source>
        <dbReference type="ARBA" id="ARBA00023224"/>
    </source>
</evidence>
<evidence type="ECO:0000256" key="6">
    <source>
        <dbReference type="RuleBase" id="RU000688"/>
    </source>
</evidence>
<keyword evidence="3 7" id="KW-1133">Transmembrane helix</keyword>
<gene>
    <name evidence="9" type="ORF">RIMI_LOCUS11145548</name>
</gene>
<dbReference type="Proteomes" id="UP001176940">
    <property type="component" value="Unassembled WGS sequence"/>
</dbReference>
<sequence>MQRSLGLLWNLQSDTFTFQVSQEERPFTRRGVLSTINSLYDPLGFAAPVTIQSKALLRDLTRETSDWDAPLPPDKRIQWEEWKNSLAALSNLHVPRPYTPVPSTEIQSQRLYVFADASVKAIAAVAYLKTVDSKCQCHIGFIMGKAKLAPQPEHTIPRLELCAAVLAVELAEFIASEMDIDLTQAKFYSDSKVVLGYIHNETRRFYVYVNNRVLRIRRSVHPQQWHYIPTDQNPTDHATRAVDASRLGSTTWLSGPKLLYIEECFPDTFEPVGEDSDSEIHPQVSTLHTMTSVIQLGSCRFDRFSGWKSLTRAITCLTHIARSFRTTRTRDMEKCKGAARLTHESLITFMAEAAAIINARPLVPVPNDPEEPLLLTPATLLTQKTGLSSAPPGGFDAKDLYKRQWRQVQSLANTFWDRWRKQYLSTLQPRTKWQSTKPNLNIGDLVLVKDCQIHRNQWPLGLVTATFPSKDGNIRKVELRMTKGNEPKTFSRPTDPGVILSHLVSSAITIYNSTSVRFVLLGFSDVPQVRFYLLFIIFTMYLVTILGNLVIISCIVCDRALHSPMFFFLSNLSVVDICLVSSTIPTLLSTLLSDTRSLSFLSCISQMFSFISFGNLENNILAVMAYDRYVAICSPLRYKSRMRSSLCILLVAMSWVAAGSHSLLHTLMVTTLQYSGIKQVNHFFCEIAQVLSVSDSDTTSNFSLILTEGAVSVGVPFLCIMLSYTFILVALFRLRSKERMQKTFSTCSSHLTTVCLFYGTIASVYFRPSANSVGLRERAATIGYTLLTPMMNPIIYGLRNNAMKKAMRKVLE</sequence>
<keyword evidence="6" id="KW-0675">Receptor</keyword>
<reference evidence="9" key="1">
    <citation type="submission" date="2023-07" db="EMBL/GenBank/DDBJ databases">
        <authorList>
            <person name="Stuckert A."/>
        </authorList>
    </citation>
    <scope>NUCLEOTIDE SEQUENCE</scope>
</reference>
<dbReference type="EMBL" id="CAUEEQ010024878">
    <property type="protein sequence ID" value="CAJ0946057.1"/>
    <property type="molecule type" value="Genomic_DNA"/>
</dbReference>
<dbReference type="InterPro" id="IPR040676">
    <property type="entry name" value="DUF5641"/>
</dbReference>
<keyword evidence="5 6" id="KW-0807">Transducer</keyword>
<evidence type="ECO:0000256" key="3">
    <source>
        <dbReference type="ARBA" id="ARBA00022989"/>
    </source>
</evidence>
<dbReference type="PROSITE" id="PS50262">
    <property type="entry name" value="G_PROTEIN_RECEP_F1_2"/>
    <property type="match status" value="1"/>
</dbReference>
<evidence type="ECO:0000256" key="7">
    <source>
        <dbReference type="SAM" id="Phobius"/>
    </source>
</evidence>
<dbReference type="PANTHER" id="PTHR47331">
    <property type="entry name" value="PHD-TYPE DOMAIN-CONTAINING PROTEIN"/>
    <property type="match status" value="1"/>
</dbReference>
<keyword evidence="10" id="KW-1185">Reference proteome</keyword>
<dbReference type="Gene3D" id="1.20.1070.10">
    <property type="entry name" value="Rhodopsin 7-helix transmembrane proteins"/>
    <property type="match status" value="1"/>
</dbReference>
<evidence type="ECO:0000256" key="1">
    <source>
        <dbReference type="ARBA" id="ARBA00004141"/>
    </source>
</evidence>
<feature type="domain" description="G-protein coupled receptors family 1 profile" evidence="8">
    <location>
        <begin position="547"/>
        <end position="796"/>
    </location>
</feature>
<proteinExistence type="inferred from homology"/>
<feature type="transmembrane region" description="Helical" evidence="7">
    <location>
        <begin position="744"/>
        <end position="766"/>
    </location>
</feature>
<keyword evidence="4 7" id="KW-0472">Membrane</keyword>
<dbReference type="InterPro" id="IPR017452">
    <property type="entry name" value="GPCR_Rhodpsn_7TM"/>
</dbReference>
<evidence type="ECO:0000259" key="8">
    <source>
        <dbReference type="PROSITE" id="PS50262"/>
    </source>
</evidence>
<dbReference type="Pfam" id="PF05380">
    <property type="entry name" value="Peptidase_A17"/>
    <property type="match status" value="1"/>
</dbReference>
<dbReference type="SUPFAM" id="SSF81321">
    <property type="entry name" value="Family A G protein-coupled receptor-like"/>
    <property type="match status" value="1"/>
</dbReference>
<dbReference type="PRINTS" id="PR00245">
    <property type="entry name" value="OLFACTORYR"/>
</dbReference>
<dbReference type="PANTHER" id="PTHR47331:SF2">
    <property type="match status" value="1"/>
</dbReference>
<dbReference type="PROSITE" id="PS00237">
    <property type="entry name" value="G_PROTEIN_RECEP_F1_1"/>
    <property type="match status" value="1"/>
</dbReference>
<dbReference type="InterPro" id="IPR008042">
    <property type="entry name" value="Retrotrans_Pao"/>
</dbReference>
<comment type="caution">
    <text evidence="9">The sequence shown here is derived from an EMBL/GenBank/DDBJ whole genome shotgun (WGS) entry which is preliminary data.</text>
</comment>
<comment type="subcellular location">
    <subcellularLocation>
        <location evidence="1">Membrane</location>
        <topology evidence="1">Multi-pass membrane protein</topology>
    </subcellularLocation>
</comment>
<dbReference type="Pfam" id="PF13853">
    <property type="entry name" value="7tm_4"/>
    <property type="match status" value="1"/>
</dbReference>
<dbReference type="Pfam" id="PF18701">
    <property type="entry name" value="DUF5641"/>
    <property type="match status" value="1"/>
</dbReference>
<evidence type="ECO:0000313" key="10">
    <source>
        <dbReference type="Proteomes" id="UP001176940"/>
    </source>
</evidence>
<organism evidence="9 10">
    <name type="scientific">Ranitomeya imitator</name>
    <name type="common">mimic poison frog</name>
    <dbReference type="NCBI Taxonomy" id="111125"/>
    <lineage>
        <taxon>Eukaryota</taxon>
        <taxon>Metazoa</taxon>
        <taxon>Chordata</taxon>
        <taxon>Craniata</taxon>
        <taxon>Vertebrata</taxon>
        <taxon>Euteleostomi</taxon>
        <taxon>Amphibia</taxon>
        <taxon>Batrachia</taxon>
        <taxon>Anura</taxon>
        <taxon>Neobatrachia</taxon>
        <taxon>Hyloidea</taxon>
        <taxon>Dendrobatidae</taxon>
        <taxon>Dendrobatinae</taxon>
        <taxon>Ranitomeya</taxon>
    </lineage>
</organism>
<dbReference type="PRINTS" id="PR00237">
    <property type="entry name" value="GPCRRHODOPSN"/>
</dbReference>
<feature type="transmembrane region" description="Helical" evidence="7">
    <location>
        <begin position="568"/>
        <end position="592"/>
    </location>
</feature>
<comment type="similarity">
    <text evidence="6">Belongs to the G-protein coupled receptor 1 family.</text>
</comment>
<evidence type="ECO:0000313" key="9">
    <source>
        <dbReference type="EMBL" id="CAJ0946057.1"/>
    </source>
</evidence>
<feature type="transmembrane region" description="Helical" evidence="7">
    <location>
        <begin position="598"/>
        <end position="616"/>
    </location>
</feature>
<protein>
    <recommendedName>
        <fullName evidence="8">G-protein coupled receptors family 1 profile domain-containing protein</fullName>
    </recommendedName>
</protein>
<evidence type="ECO:0000256" key="4">
    <source>
        <dbReference type="ARBA" id="ARBA00023136"/>
    </source>
</evidence>
<dbReference type="InterPro" id="IPR000276">
    <property type="entry name" value="GPCR_Rhodpsn"/>
</dbReference>
<feature type="transmembrane region" description="Helical" evidence="7">
    <location>
        <begin position="646"/>
        <end position="664"/>
    </location>
</feature>
<accession>A0ABN9LMZ5</accession>
<feature type="transmembrane region" description="Helical" evidence="7">
    <location>
        <begin position="778"/>
        <end position="798"/>
    </location>
</feature>
<evidence type="ECO:0000256" key="2">
    <source>
        <dbReference type="ARBA" id="ARBA00022692"/>
    </source>
</evidence>
<name>A0ABN9LMZ5_9NEOB</name>
<feature type="transmembrane region" description="Helical" evidence="7">
    <location>
        <begin position="531"/>
        <end position="556"/>
    </location>
</feature>